<evidence type="ECO:0000259" key="1">
    <source>
        <dbReference type="Pfam" id="PF07883"/>
    </source>
</evidence>
<dbReference type="InterPro" id="IPR013096">
    <property type="entry name" value="Cupin_2"/>
</dbReference>
<dbReference type="InterPro" id="IPR014710">
    <property type="entry name" value="RmlC-like_jellyroll"/>
</dbReference>
<dbReference type="Pfam" id="PF07883">
    <property type="entry name" value="Cupin_2"/>
    <property type="match status" value="1"/>
</dbReference>
<proteinExistence type="predicted"/>
<protein>
    <submittedName>
        <fullName evidence="2">Quercetin dioxygenase-like cupin family protein</fullName>
    </submittedName>
</protein>
<evidence type="ECO:0000313" key="2">
    <source>
        <dbReference type="EMBL" id="MBA2892205.1"/>
    </source>
</evidence>
<comment type="caution">
    <text evidence="2">The sequence shown here is derived from an EMBL/GenBank/DDBJ whole genome shotgun (WGS) entry which is preliminary data.</text>
</comment>
<dbReference type="GO" id="GO:0051213">
    <property type="term" value="F:dioxygenase activity"/>
    <property type="evidence" value="ECO:0007669"/>
    <property type="project" value="UniProtKB-KW"/>
</dbReference>
<evidence type="ECO:0000313" key="3">
    <source>
        <dbReference type="Proteomes" id="UP000530928"/>
    </source>
</evidence>
<gene>
    <name evidence="2" type="ORF">HNR30_003546</name>
</gene>
<dbReference type="SUPFAM" id="SSF51182">
    <property type="entry name" value="RmlC-like cupins"/>
    <property type="match status" value="1"/>
</dbReference>
<keyword evidence="3" id="KW-1185">Reference proteome</keyword>
<accession>A0A7W0CJQ9</accession>
<dbReference type="AlphaFoldDB" id="A0A7W0CJQ9"/>
<dbReference type="Proteomes" id="UP000530928">
    <property type="component" value="Unassembled WGS sequence"/>
</dbReference>
<reference evidence="2 3" key="1">
    <citation type="submission" date="2020-07" db="EMBL/GenBank/DDBJ databases">
        <title>Genomic Encyclopedia of Type Strains, Phase IV (KMG-IV): sequencing the most valuable type-strain genomes for metagenomic binning, comparative biology and taxonomic classification.</title>
        <authorList>
            <person name="Goeker M."/>
        </authorList>
    </citation>
    <scope>NUCLEOTIDE SEQUENCE [LARGE SCALE GENOMIC DNA]</scope>
    <source>
        <strain evidence="2 3">DSM 45533</strain>
    </source>
</reference>
<name>A0A7W0CJQ9_9ACTN</name>
<dbReference type="InterPro" id="IPR011051">
    <property type="entry name" value="RmlC_Cupin_sf"/>
</dbReference>
<dbReference type="EMBL" id="JACDUR010000003">
    <property type="protein sequence ID" value="MBA2892205.1"/>
    <property type="molecule type" value="Genomic_DNA"/>
</dbReference>
<organism evidence="2 3">
    <name type="scientific">Nonomuraea soli</name>
    <dbReference type="NCBI Taxonomy" id="1032476"/>
    <lineage>
        <taxon>Bacteria</taxon>
        <taxon>Bacillati</taxon>
        <taxon>Actinomycetota</taxon>
        <taxon>Actinomycetes</taxon>
        <taxon>Streptosporangiales</taxon>
        <taxon>Streptosporangiaceae</taxon>
        <taxon>Nonomuraea</taxon>
    </lineage>
</organism>
<dbReference type="Gene3D" id="2.60.120.10">
    <property type="entry name" value="Jelly Rolls"/>
    <property type="match status" value="1"/>
</dbReference>
<keyword evidence="2" id="KW-0223">Dioxygenase</keyword>
<keyword evidence="2" id="KW-0560">Oxidoreductase</keyword>
<feature type="domain" description="Cupin type-2" evidence="1">
    <location>
        <begin position="19"/>
        <end position="74"/>
    </location>
</feature>
<sequence length="105" mass="10605">MTTLASPTQGAAGLSIWRVEGKPGVSGPVHTISADQVWTFLEGAVSVRLGEEDLAVVAGDTVVMPAGVVRQVTAGESGFVAICTAPAEARAAVDGKDFGVPAWIA</sequence>
<dbReference type="RefSeq" id="WP_246378648.1">
    <property type="nucleotide sequence ID" value="NZ_BAABAM010000002.1"/>
</dbReference>